<sequence length="217" mass="22486">MFAQKKKLGAAFAVTFAGALVLAGCSTGGDSASDEGMEETAPQETQTEEMDPAANLVGPGCEMYAEQVPDGDGSIQGMAQDPVAVAASNNPMLTTLVSAVSGELNPDVNLVDTLNGDEFTVFAPVDDAFAKIDEGTIDTLKTDSDLLTKILTYHVVPGQIEPADIAGEHETVEGQMVEVTGEGDELMVNDANVVCGGVQTANATVYLVDSVLMPPEE</sequence>
<protein>
    <submittedName>
        <fullName evidence="5">Fasciclin domain-containing protein</fullName>
    </submittedName>
</protein>
<dbReference type="GO" id="GO:0005615">
    <property type="term" value="C:extracellular space"/>
    <property type="evidence" value="ECO:0007669"/>
    <property type="project" value="TreeGrafter"/>
</dbReference>
<evidence type="ECO:0000256" key="3">
    <source>
        <dbReference type="SAM" id="SignalP"/>
    </source>
</evidence>
<feature type="signal peptide" evidence="3">
    <location>
        <begin position="1"/>
        <end position="23"/>
    </location>
</feature>
<comment type="caution">
    <text evidence="5">The sequence shown here is derived from an EMBL/GenBank/DDBJ whole genome shotgun (WGS) entry which is preliminary data.</text>
</comment>
<dbReference type="AlphaFoldDB" id="A0A939QE32"/>
<dbReference type="RefSeq" id="WP_208238839.1">
    <property type="nucleotide sequence ID" value="NZ_BAAAQU010000002.1"/>
</dbReference>
<dbReference type="PROSITE" id="PS51257">
    <property type="entry name" value="PROKAR_LIPOPROTEIN"/>
    <property type="match status" value="1"/>
</dbReference>
<dbReference type="GO" id="GO:0050839">
    <property type="term" value="F:cell adhesion molecule binding"/>
    <property type="evidence" value="ECO:0007669"/>
    <property type="project" value="TreeGrafter"/>
</dbReference>
<dbReference type="EMBL" id="JAGFBF010000005">
    <property type="protein sequence ID" value="MBO2990112.1"/>
    <property type="molecule type" value="Genomic_DNA"/>
</dbReference>
<dbReference type="Pfam" id="PF02469">
    <property type="entry name" value="Fasciclin"/>
    <property type="match status" value="1"/>
</dbReference>
<dbReference type="SUPFAM" id="SSF82153">
    <property type="entry name" value="FAS1 domain"/>
    <property type="match status" value="1"/>
</dbReference>
<dbReference type="Proteomes" id="UP000668403">
    <property type="component" value="Unassembled WGS sequence"/>
</dbReference>
<dbReference type="GO" id="GO:0031012">
    <property type="term" value="C:extracellular matrix"/>
    <property type="evidence" value="ECO:0007669"/>
    <property type="project" value="TreeGrafter"/>
</dbReference>
<proteinExistence type="predicted"/>
<organism evidence="5 6">
    <name type="scientific">Leucobacter tardus</name>
    <dbReference type="NCBI Taxonomy" id="501483"/>
    <lineage>
        <taxon>Bacteria</taxon>
        <taxon>Bacillati</taxon>
        <taxon>Actinomycetota</taxon>
        <taxon>Actinomycetes</taxon>
        <taxon>Micrococcales</taxon>
        <taxon>Microbacteriaceae</taxon>
        <taxon>Leucobacter</taxon>
    </lineage>
</organism>
<feature type="region of interest" description="Disordered" evidence="2">
    <location>
        <begin position="28"/>
        <end position="49"/>
    </location>
</feature>
<dbReference type="InterPro" id="IPR036378">
    <property type="entry name" value="FAS1_dom_sf"/>
</dbReference>
<keyword evidence="6" id="KW-1185">Reference proteome</keyword>
<reference evidence="5" key="1">
    <citation type="submission" date="2021-03" db="EMBL/GenBank/DDBJ databases">
        <title>Leucobacter chromiisoli sp. nov., isolated from chromium-containing soil of chemical plant.</title>
        <authorList>
            <person name="Xu Z."/>
        </authorList>
    </citation>
    <scope>NUCLEOTIDE SEQUENCE</scope>
    <source>
        <strain evidence="5">K 70/01</strain>
    </source>
</reference>
<dbReference type="GO" id="GO:0030198">
    <property type="term" value="P:extracellular matrix organization"/>
    <property type="evidence" value="ECO:0007669"/>
    <property type="project" value="TreeGrafter"/>
</dbReference>
<dbReference type="PANTHER" id="PTHR10900">
    <property type="entry name" value="PERIOSTIN-RELATED"/>
    <property type="match status" value="1"/>
</dbReference>
<feature type="chain" id="PRO_5039258670" evidence="3">
    <location>
        <begin position="24"/>
        <end position="217"/>
    </location>
</feature>
<evidence type="ECO:0000256" key="2">
    <source>
        <dbReference type="SAM" id="MobiDB-lite"/>
    </source>
</evidence>
<dbReference type="PROSITE" id="PS50213">
    <property type="entry name" value="FAS1"/>
    <property type="match status" value="1"/>
</dbReference>
<name>A0A939QE32_9MICO</name>
<dbReference type="GO" id="GO:0007155">
    <property type="term" value="P:cell adhesion"/>
    <property type="evidence" value="ECO:0007669"/>
    <property type="project" value="TreeGrafter"/>
</dbReference>
<dbReference type="InterPro" id="IPR050904">
    <property type="entry name" value="Adhesion/Biosynth-related"/>
</dbReference>
<dbReference type="InterPro" id="IPR000782">
    <property type="entry name" value="FAS1_domain"/>
</dbReference>
<evidence type="ECO:0000259" key="4">
    <source>
        <dbReference type="PROSITE" id="PS50213"/>
    </source>
</evidence>
<accession>A0A939QE32</accession>
<dbReference type="Gene3D" id="2.30.180.10">
    <property type="entry name" value="FAS1 domain"/>
    <property type="match status" value="1"/>
</dbReference>
<keyword evidence="1 3" id="KW-0732">Signal</keyword>
<evidence type="ECO:0000256" key="1">
    <source>
        <dbReference type="ARBA" id="ARBA00022729"/>
    </source>
</evidence>
<evidence type="ECO:0000313" key="6">
    <source>
        <dbReference type="Proteomes" id="UP000668403"/>
    </source>
</evidence>
<dbReference type="SMART" id="SM00554">
    <property type="entry name" value="FAS1"/>
    <property type="match status" value="1"/>
</dbReference>
<dbReference type="FunFam" id="2.30.180.10:FF:000019">
    <property type="entry name" value="Cell surface lipoprotein"/>
    <property type="match status" value="1"/>
</dbReference>
<dbReference type="PANTHER" id="PTHR10900:SF77">
    <property type="entry name" value="FI19380P1"/>
    <property type="match status" value="1"/>
</dbReference>
<feature type="domain" description="FAS1" evidence="4">
    <location>
        <begin position="80"/>
        <end position="212"/>
    </location>
</feature>
<evidence type="ECO:0000313" key="5">
    <source>
        <dbReference type="EMBL" id="MBO2990112.1"/>
    </source>
</evidence>
<gene>
    <name evidence="5" type="ORF">J4H85_08930</name>
</gene>